<reference evidence="2 3" key="1">
    <citation type="journal article" date="2019" name="Commun. Biol.">
        <title>The bagworm genome reveals a unique fibroin gene that provides high tensile strength.</title>
        <authorList>
            <person name="Kono N."/>
            <person name="Nakamura H."/>
            <person name="Ohtoshi R."/>
            <person name="Tomita M."/>
            <person name="Numata K."/>
            <person name="Arakawa K."/>
        </authorList>
    </citation>
    <scope>NUCLEOTIDE SEQUENCE [LARGE SCALE GENOMIC DNA]</scope>
</reference>
<sequence>MFKTFQEWLLLVRLLLTNVRSTIELAPPLVYVGVLRILRGTTSSVAIASSNTFPRALVNLLPQSTAQELKSPAIATGKYCLASSVSRSRNSENCSIERLGGA</sequence>
<name>A0A4C1Y4X1_EUMVA</name>
<accession>A0A4C1Y4X1</accession>
<organism evidence="2 3">
    <name type="scientific">Eumeta variegata</name>
    <name type="common">Bagworm moth</name>
    <name type="synonym">Eumeta japonica</name>
    <dbReference type="NCBI Taxonomy" id="151549"/>
    <lineage>
        <taxon>Eukaryota</taxon>
        <taxon>Metazoa</taxon>
        <taxon>Ecdysozoa</taxon>
        <taxon>Arthropoda</taxon>
        <taxon>Hexapoda</taxon>
        <taxon>Insecta</taxon>
        <taxon>Pterygota</taxon>
        <taxon>Neoptera</taxon>
        <taxon>Endopterygota</taxon>
        <taxon>Lepidoptera</taxon>
        <taxon>Glossata</taxon>
        <taxon>Ditrysia</taxon>
        <taxon>Tineoidea</taxon>
        <taxon>Psychidae</taxon>
        <taxon>Oiketicinae</taxon>
        <taxon>Eumeta</taxon>
    </lineage>
</organism>
<dbReference type="Proteomes" id="UP000299102">
    <property type="component" value="Unassembled WGS sequence"/>
</dbReference>
<keyword evidence="3" id="KW-1185">Reference proteome</keyword>
<evidence type="ECO:0000256" key="1">
    <source>
        <dbReference type="SAM" id="SignalP"/>
    </source>
</evidence>
<evidence type="ECO:0000313" key="2">
    <source>
        <dbReference type="EMBL" id="GBP70550.1"/>
    </source>
</evidence>
<dbReference type="AlphaFoldDB" id="A0A4C1Y4X1"/>
<comment type="caution">
    <text evidence="2">The sequence shown here is derived from an EMBL/GenBank/DDBJ whole genome shotgun (WGS) entry which is preliminary data.</text>
</comment>
<gene>
    <name evidence="2" type="ORF">EVAR_47933_1</name>
</gene>
<proteinExistence type="predicted"/>
<dbReference type="EMBL" id="BGZK01001078">
    <property type="protein sequence ID" value="GBP70550.1"/>
    <property type="molecule type" value="Genomic_DNA"/>
</dbReference>
<feature type="chain" id="PRO_5020031349" description="Secreted protein" evidence="1">
    <location>
        <begin position="22"/>
        <end position="102"/>
    </location>
</feature>
<evidence type="ECO:0000313" key="3">
    <source>
        <dbReference type="Proteomes" id="UP000299102"/>
    </source>
</evidence>
<keyword evidence="1" id="KW-0732">Signal</keyword>
<evidence type="ECO:0008006" key="4">
    <source>
        <dbReference type="Google" id="ProtNLM"/>
    </source>
</evidence>
<feature type="signal peptide" evidence="1">
    <location>
        <begin position="1"/>
        <end position="21"/>
    </location>
</feature>
<protein>
    <recommendedName>
        <fullName evidence="4">Secreted protein</fullName>
    </recommendedName>
</protein>